<keyword evidence="1" id="KW-0472">Membrane</keyword>
<protein>
    <submittedName>
        <fullName evidence="2">Uncharacterized protein</fullName>
    </submittedName>
</protein>
<organism evidence="2 3">
    <name type="scientific">Selenomonas ruminis</name>
    <dbReference type="NCBI Taxonomy" id="2593411"/>
    <lineage>
        <taxon>Bacteria</taxon>
        <taxon>Bacillati</taxon>
        <taxon>Bacillota</taxon>
        <taxon>Negativicutes</taxon>
        <taxon>Selenomonadales</taxon>
        <taxon>Selenomonadaceae</taxon>
        <taxon>Selenomonas</taxon>
    </lineage>
</organism>
<dbReference type="OrthoDB" id="1665560at2"/>
<gene>
    <name evidence="2" type="ORF">FZ040_11130</name>
</gene>
<feature type="transmembrane region" description="Helical" evidence="1">
    <location>
        <begin position="56"/>
        <end position="74"/>
    </location>
</feature>
<dbReference type="Proteomes" id="UP000323646">
    <property type="component" value="Unassembled WGS sequence"/>
</dbReference>
<accession>A0A5D6W1E5</accession>
<keyword evidence="1" id="KW-0812">Transmembrane</keyword>
<dbReference type="RefSeq" id="WP_149172047.1">
    <property type="nucleotide sequence ID" value="NZ_VTOY01000011.1"/>
</dbReference>
<proteinExistence type="predicted"/>
<evidence type="ECO:0000313" key="3">
    <source>
        <dbReference type="Proteomes" id="UP000323646"/>
    </source>
</evidence>
<dbReference type="AlphaFoldDB" id="A0A5D6W1E5"/>
<keyword evidence="3" id="KW-1185">Reference proteome</keyword>
<feature type="transmembrane region" description="Helical" evidence="1">
    <location>
        <begin position="86"/>
        <end position="103"/>
    </location>
</feature>
<feature type="transmembrane region" description="Helical" evidence="1">
    <location>
        <begin position="31"/>
        <end position="49"/>
    </location>
</feature>
<keyword evidence="1" id="KW-1133">Transmembrane helix</keyword>
<feature type="transmembrane region" description="Helical" evidence="1">
    <location>
        <begin position="115"/>
        <end position="140"/>
    </location>
</feature>
<comment type="caution">
    <text evidence="2">The sequence shown here is derived from an EMBL/GenBank/DDBJ whole genome shotgun (WGS) entry which is preliminary data.</text>
</comment>
<dbReference type="EMBL" id="VTOY01000011">
    <property type="protein sequence ID" value="TYZ20959.1"/>
    <property type="molecule type" value="Genomic_DNA"/>
</dbReference>
<evidence type="ECO:0000313" key="2">
    <source>
        <dbReference type="EMBL" id="TYZ20959.1"/>
    </source>
</evidence>
<reference evidence="2 3" key="1">
    <citation type="submission" date="2019-08" db="EMBL/GenBank/DDBJ databases">
        <title>Selenomonas sp. mPRGC5 and Selenomonas sp. mPRGC8 isolated from ruminal fluid of dairy goat (Capra hircus).</title>
        <authorList>
            <person name="Poothong S."/>
            <person name="Nuengjamnong C."/>
            <person name="Tanasupawat S."/>
        </authorList>
    </citation>
    <scope>NUCLEOTIDE SEQUENCE [LARGE SCALE GENOMIC DNA]</scope>
    <source>
        <strain evidence="3">mPRGC5</strain>
    </source>
</reference>
<evidence type="ECO:0000256" key="1">
    <source>
        <dbReference type="SAM" id="Phobius"/>
    </source>
</evidence>
<name>A0A5D6W1E5_9FIRM</name>
<sequence>MTNLKINKPILFLSISVTILAKGMDKYINEKLLWGFLLILFISLAIYYWKKFHQKIIILSFGLFGITCLIGLFWHTNTPYDGVTKGALILWSAFGALASIVVNKMSECNGADKKLLKLIISFTGGSLLLLCALVYIPFLIK</sequence>